<name>A0ABQ9HA87_9NEOP</name>
<gene>
    <name evidence="2" type="ORF">PR048_017711</name>
</gene>
<accession>A0ABQ9HA87</accession>
<feature type="region of interest" description="Disordered" evidence="1">
    <location>
        <begin position="1"/>
        <end position="48"/>
    </location>
</feature>
<evidence type="ECO:0000313" key="2">
    <source>
        <dbReference type="EMBL" id="KAJ8881237.1"/>
    </source>
</evidence>
<keyword evidence="3" id="KW-1185">Reference proteome</keyword>
<protein>
    <submittedName>
        <fullName evidence="2">Uncharacterized protein</fullName>
    </submittedName>
</protein>
<sequence>MERDMGKKMGERWGREMGREMARERWGERDEEIERWGERDGEKDEERSNDVIHLSNRVAPLGVVLVASPICVHARCCQKCRPTCRLNVSSTARSLETQGPRTHVRLTLVFLSVAFVFSDPVCRCLKTGTDCSSRNVAFCQSWETNCLLLCEFPRQTGAPRENPLTNGNVRRVTPPGLEPSSPRWDANYHNWNCNLLPFQGDTFEATLDCSDWFTESKNQFALKVSPPRRVRMKGVGCVIRWGRSSGVLLHRYRTHANGCALVVLLIFLQKDKTVRNDINSDSLVVARVSVAAARLYLCPSTITRDILENCVRHTLDGEGKGSHFSLAETNANEWVSKEIGAALNREVLRADAGD</sequence>
<proteinExistence type="predicted"/>
<dbReference type="EMBL" id="JARBHB010000006">
    <property type="protein sequence ID" value="KAJ8881237.1"/>
    <property type="molecule type" value="Genomic_DNA"/>
</dbReference>
<evidence type="ECO:0000313" key="3">
    <source>
        <dbReference type="Proteomes" id="UP001159363"/>
    </source>
</evidence>
<organism evidence="2 3">
    <name type="scientific">Dryococelus australis</name>
    <dbReference type="NCBI Taxonomy" id="614101"/>
    <lineage>
        <taxon>Eukaryota</taxon>
        <taxon>Metazoa</taxon>
        <taxon>Ecdysozoa</taxon>
        <taxon>Arthropoda</taxon>
        <taxon>Hexapoda</taxon>
        <taxon>Insecta</taxon>
        <taxon>Pterygota</taxon>
        <taxon>Neoptera</taxon>
        <taxon>Polyneoptera</taxon>
        <taxon>Phasmatodea</taxon>
        <taxon>Verophasmatodea</taxon>
        <taxon>Anareolatae</taxon>
        <taxon>Phasmatidae</taxon>
        <taxon>Eurycanthinae</taxon>
        <taxon>Dryococelus</taxon>
    </lineage>
</organism>
<reference evidence="2 3" key="1">
    <citation type="submission" date="2023-02" db="EMBL/GenBank/DDBJ databases">
        <title>LHISI_Scaffold_Assembly.</title>
        <authorList>
            <person name="Stuart O.P."/>
            <person name="Cleave R."/>
            <person name="Magrath M.J.L."/>
            <person name="Mikheyev A.S."/>
        </authorList>
    </citation>
    <scope>NUCLEOTIDE SEQUENCE [LARGE SCALE GENOMIC DNA]</scope>
    <source>
        <strain evidence="2">Daus_M_001</strain>
        <tissue evidence="2">Leg muscle</tissue>
    </source>
</reference>
<comment type="caution">
    <text evidence="2">The sequence shown here is derived from an EMBL/GenBank/DDBJ whole genome shotgun (WGS) entry which is preliminary data.</text>
</comment>
<evidence type="ECO:0000256" key="1">
    <source>
        <dbReference type="SAM" id="MobiDB-lite"/>
    </source>
</evidence>
<dbReference type="Proteomes" id="UP001159363">
    <property type="component" value="Chromosome 5"/>
</dbReference>